<feature type="domain" description="PITH" evidence="2">
    <location>
        <begin position="1"/>
        <end position="132"/>
    </location>
</feature>
<proteinExistence type="inferred from homology"/>
<evidence type="ECO:0000256" key="1">
    <source>
        <dbReference type="ARBA" id="ARBA00025788"/>
    </source>
</evidence>
<dbReference type="PROSITE" id="PS51532">
    <property type="entry name" value="PITH"/>
    <property type="match status" value="1"/>
</dbReference>
<dbReference type="EMBL" id="JBBWWR010000012">
    <property type="protein sequence ID" value="KAK8958367.1"/>
    <property type="molecule type" value="Genomic_DNA"/>
</dbReference>
<name>A0ABR2M2S1_9ASPA</name>
<sequence>MASVIHRSQVDLVDFVDWRGVEFLNQKSGHAIDNAPKQGYREDDGLHLESGADEHILICIPFTQVVKLHSIVIKGPDEEGYVKFQNVRSLTIFIKYNQGGNYISKVQKIALYGTTARFGVEIGHRRSYPGPS</sequence>
<evidence type="ECO:0000259" key="2">
    <source>
        <dbReference type="PROSITE" id="PS51532"/>
    </source>
</evidence>
<dbReference type="Pfam" id="PF06201">
    <property type="entry name" value="PITH"/>
    <property type="match status" value="2"/>
</dbReference>
<reference evidence="3 4" key="1">
    <citation type="journal article" date="2022" name="Nat. Plants">
        <title>Genomes of leafy and leafless Platanthera orchids illuminate the evolution of mycoheterotrophy.</title>
        <authorList>
            <person name="Li M.H."/>
            <person name="Liu K.W."/>
            <person name="Li Z."/>
            <person name="Lu H.C."/>
            <person name="Ye Q.L."/>
            <person name="Zhang D."/>
            <person name="Wang J.Y."/>
            <person name="Li Y.F."/>
            <person name="Zhong Z.M."/>
            <person name="Liu X."/>
            <person name="Yu X."/>
            <person name="Liu D.K."/>
            <person name="Tu X.D."/>
            <person name="Liu B."/>
            <person name="Hao Y."/>
            <person name="Liao X.Y."/>
            <person name="Jiang Y.T."/>
            <person name="Sun W.H."/>
            <person name="Chen J."/>
            <person name="Chen Y.Q."/>
            <person name="Ai Y."/>
            <person name="Zhai J.W."/>
            <person name="Wu S.S."/>
            <person name="Zhou Z."/>
            <person name="Hsiao Y.Y."/>
            <person name="Wu W.L."/>
            <person name="Chen Y.Y."/>
            <person name="Lin Y.F."/>
            <person name="Hsu J.L."/>
            <person name="Li C.Y."/>
            <person name="Wang Z.W."/>
            <person name="Zhao X."/>
            <person name="Zhong W.Y."/>
            <person name="Ma X.K."/>
            <person name="Ma L."/>
            <person name="Huang J."/>
            <person name="Chen G.Z."/>
            <person name="Huang M.Z."/>
            <person name="Huang L."/>
            <person name="Peng D.H."/>
            <person name="Luo Y.B."/>
            <person name="Zou S.Q."/>
            <person name="Chen S.P."/>
            <person name="Lan S."/>
            <person name="Tsai W.C."/>
            <person name="Van de Peer Y."/>
            <person name="Liu Z.J."/>
        </authorList>
    </citation>
    <scope>NUCLEOTIDE SEQUENCE [LARGE SCALE GENOMIC DNA]</scope>
    <source>
        <strain evidence="3">Lor288</strain>
    </source>
</reference>
<dbReference type="InterPro" id="IPR008979">
    <property type="entry name" value="Galactose-bd-like_sf"/>
</dbReference>
<dbReference type="PANTHER" id="PTHR12175:SF5">
    <property type="entry name" value="OS03G0795500 PROTEIN"/>
    <property type="match status" value="1"/>
</dbReference>
<comment type="similarity">
    <text evidence="1">Belongs to the PITHD1 family.</text>
</comment>
<dbReference type="InterPro" id="IPR037047">
    <property type="entry name" value="PITH_dom_sf"/>
</dbReference>
<dbReference type="Gene3D" id="2.60.120.470">
    <property type="entry name" value="PITH domain"/>
    <property type="match status" value="2"/>
</dbReference>
<protein>
    <submittedName>
        <fullName evidence="3">PITH domain-containing protein</fullName>
    </submittedName>
</protein>
<dbReference type="InterPro" id="IPR010400">
    <property type="entry name" value="PITH_dom"/>
</dbReference>
<dbReference type="PANTHER" id="PTHR12175">
    <property type="entry name" value="AD039 HT014 THIOREDOXIN FAMILY TRP26"/>
    <property type="match status" value="1"/>
</dbReference>
<accession>A0ABR2M2S1</accession>
<keyword evidence="4" id="KW-1185">Reference proteome</keyword>
<dbReference type="Proteomes" id="UP001412067">
    <property type="component" value="Unassembled WGS sequence"/>
</dbReference>
<gene>
    <name evidence="3" type="ORF">KSP40_PGU012494</name>
</gene>
<organism evidence="3 4">
    <name type="scientific">Platanthera guangdongensis</name>
    <dbReference type="NCBI Taxonomy" id="2320717"/>
    <lineage>
        <taxon>Eukaryota</taxon>
        <taxon>Viridiplantae</taxon>
        <taxon>Streptophyta</taxon>
        <taxon>Embryophyta</taxon>
        <taxon>Tracheophyta</taxon>
        <taxon>Spermatophyta</taxon>
        <taxon>Magnoliopsida</taxon>
        <taxon>Liliopsida</taxon>
        <taxon>Asparagales</taxon>
        <taxon>Orchidaceae</taxon>
        <taxon>Orchidoideae</taxon>
        <taxon>Orchideae</taxon>
        <taxon>Orchidinae</taxon>
        <taxon>Platanthera</taxon>
    </lineage>
</organism>
<dbReference type="SUPFAM" id="SSF49785">
    <property type="entry name" value="Galactose-binding domain-like"/>
    <property type="match status" value="1"/>
</dbReference>
<dbReference type="InterPro" id="IPR045099">
    <property type="entry name" value="PITH1-like"/>
</dbReference>
<comment type="caution">
    <text evidence="3">The sequence shown here is derived from an EMBL/GenBank/DDBJ whole genome shotgun (WGS) entry which is preliminary data.</text>
</comment>
<evidence type="ECO:0000313" key="4">
    <source>
        <dbReference type="Proteomes" id="UP001412067"/>
    </source>
</evidence>
<evidence type="ECO:0000313" key="3">
    <source>
        <dbReference type="EMBL" id="KAK8958367.1"/>
    </source>
</evidence>